<gene>
    <name evidence="1" type="ORF">COU46_00700</name>
</gene>
<dbReference type="AlphaFoldDB" id="A0A2H0TGB9"/>
<proteinExistence type="predicted"/>
<protein>
    <submittedName>
        <fullName evidence="1">Uncharacterized protein</fullName>
    </submittedName>
</protein>
<dbReference type="Proteomes" id="UP000229383">
    <property type="component" value="Unassembled WGS sequence"/>
</dbReference>
<feature type="non-terminal residue" evidence="1">
    <location>
        <position position="64"/>
    </location>
</feature>
<comment type="caution">
    <text evidence="1">The sequence shown here is derived from an EMBL/GenBank/DDBJ whole genome shotgun (WGS) entry which is preliminary data.</text>
</comment>
<sequence>MNMETKKQIFERYKNEYYKARIKKWGGRKRRGEILDIVCDVSQMARKAASRKFTRLQTQDPCIE</sequence>
<dbReference type="EMBL" id="PFCN01000009">
    <property type="protein sequence ID" value="PIR70608.1"/>
    <property type="molecule type" value="Genomic_DNA"/>
</dbReference>
<name>A0A2H0TGB9_9BACT</name>
<evidence type="ECO:0000313" key="1">
    <source>
        <dbReference type="EMBL" id="PIR70608.1"/>
    </source>
</evidence>
<accession>A0A2H0TGB9</accession>
<organism evidence="1 2">
    <name type="scientific">Candidatus Niyogibacteria bacterium CG10_big_fil_rev_8_21_14_0_10_42_19</name>
    <dbReference type="NCBI Taxonomy" id="1974725"/>
    <lineage>
        <taxon>Bacteria</taxon>
        <taxon>Candidatus Niyogiibacteriota</taxon>
    </lineage>
</organism>
<reference evidence="2" key="1">
    <citation type="submission" date="2017-09" db="EMBL/GenBank/DDBJ databases">
        <title>Depth-based differentiation of microbial function through sediment-hosted aquifers and enrichment of novel symbionts in the deep terrestrial subsurface.</title>
        <authorList>
            <person name="Probst A.J."/>
            <person name="Ladd B."/>
            <person name="Jarett J.K."/>
            <person name="Geller-Mcgrath D.E."/>
            <person name="Sieber C.M.K."/>
            <person name="Emerson J.B."/>
            <person name="Anantharaman K."/>
            <person name="Thomas B.C."/>
            <person name="Malmstrom R."/>
            <person name="Stieglmeier M."/>
            <person name="Klingl A."/>
            <person name="Woyke T."/>
            <person name="Ryan C.M."/>
            <person name="Banfield J.F."/>
        </authorList>
    </citation>
    <scope>NUCLEOTIDE SEQUENCE [LARGE SCALE GENOMIC DNA]</scope>
</reference>
<evidence type="ECO:0000313" key="2">
    <source>
        <dbReference type="Proteomes" id="UP000229383"/>
    </source>
</evidence>